<sequence length="411" mass="43385">MTDIAIDRLRLRGPQAARLAAVAARALPAALERALADLRDVELDGLRVVLEMDPAAYDDETLAVLWADLIRAEVLRIRAADGPGGPVAGSSGPRGSASLAGAERYAAGRSPLPTAERVATDARLWLSTAPDGASRVPVTLLSLADPALAQEVARLLRPTTWARLVDVLARVLPQVGWRSDVGHASTAEPSGTDEADPGAVGSPASADLVRRPSSDPTTSGDDSAPPAARVPDLLLALAELHSGERDDLDRAAVTRAAGLVLLYPWLADHCRLAESLHPGLDPVAVREAALAALLDDPSLVDDPLVRLLAGRDLLTVESADRSPLPRLDEVAASAERVLAAFAALLPGFRDSTPGFVRDGWLSRLGVLDLDRDPVLLTAATHPLDVLLPMLPYPLGLVKLPWSPLLSMRFRP</sequence>
<proteinExistence type="predicted"/>
<feature type="compositionally biased region" description="Low complexity" evidence="1">
    <location>
        <begin position="214"/>
        <end position="226"/>
    </location>
</feature>
<gene>
    <name evidence="2" type="ORF">GCM10023349_42150</name>
</gene>
<name>A0ABP8Y0N5_9ACTN</name>
<evidence type="ECO:0000313" key="2">
    <source>
        <dbReference type="EMBL" id="GAA4717811.1"/>
    </source>
</evidence>
<accession>A0ABP8Y0N5</accession>
<dbReference type="Proteomes" id="UP001499974">
    <property type="component" value="Unassembled WGS sequence"/>
</dbReference>
<dbReference type="RefSeq" id="WP_345523639.1">
    <property type="nucleotide sequence ID" value="NZ_BAABKM010000004.1"/>
</dbReference>
<reference evidence="3" key="1">
    <citation type="journal article" date="2019" name="Int. J. Syst. Evol. Microbiol.">
        <title>The Global Catalogue of Microorganisms (GCM) 10K type strain sequencing project: providing services to taxonomists for standard genome sequencing and annotation.</title>
        <authorList>
            <consortium name="The Broad Institute Genomics Platform"/>
            <consortium name="The Broad Institute Genome Sequencing Center for Infectious Disease"/>
            <person name="Wu L."/>
            <person name="Ma J."/>
        </authorList>
    </citation>
    <scope>NUCLEOTIDE SEQUENCE [LARGE SCALE GENOMIC DNA]</scope>
    <source>
        <strain evidence="3">JCM 18531</strain>
    </source>
</reference>
<evidence type="ECO:0000313" key="3">
    <source>
        <dbReference type="Proteomes" id="UP001499974"/>
    </source>
</evidence>
<feature type="region of interest" description="Disordered" evidence="1">
    <location>
        <begin position="181"/>
        <end position="227"/>
    </location>
</feature>
<comment type="caution">
    <text evidence="2">The sequence shown here is derived from an EMBL/GenBank/DDBJ whole genome shotgun (WGS) entry which is preliminary data.</text>
</comment>
<evidence type="ECO:0000256" key="1">
    <source>
        <dbReference type="SAM" id="MobiDB-lite"/>
    </source>
</evidence>
<protein>
    <submittedName>
        <fullName evidence="2">Uncharacterized protein</fullName>
    </submittedName>
</protein>
<keyword evidence="3" id="KW-1185">Reference proteome</keyword>
<dbReference type="Pfam" id="PF19268">
    <property type="entry name" value="CIS_TMP"/>
    <property type="match status" value="1"/>
</dbReference>
<organism evidence="2 3">
    <name type="scientific">Nocardioides conyzicola</name>
    <dbReference type="NCBI Taxonomy" id="1651781"/>
    <lineage>
        <taxon>Bacteria</taxon>
        <taxon>Bacillati</taxon>
        <taxon>Actinomycetota</taxon>
        <taxon>Actinomycetes</taxon>
        <taxon>Propionibacteriales</taxon>
        <taxon>Nocardioidaceae</taxon>
        <taxon>Nocardioides</taxon>
    </lineage>
</organism>
<dbReference type="EMBL" id="BAABKM010000004">
    <property type="protein sequence ID" value="GAA4717811.1"/>
    <property type="molecule type" value="Genomic_DNA"/>
</dbReference>
<dbReference type="InterPro" id="IPR045538">
    <property type="entry name" value="CIS_TMP"/>
</dbReference>